<dbReference type="Proteomes" id="UP000198251">
    <property type="component" value="Chromosome I"/>
</dbReference>
<accession>A0A1C5G9I4</accession>
<feature type="transmembrane region" description="Helical" evidence="1">
    <location>
        <begin position="12"/>
        <end position="33"/>
    </location>
</feature>
<keyword evidence="1" id="KW-0472">Membrane</keyword>
<name>A0A1C5G9I4_MICEH</name>
<dbReference type="EMBL" id="LT607733">
    <property type="protein sequence ID" value="SCG16380.1"/>
    <property type="molecule type" value="Genomic_DNA"/>
</dbReference>
<dbReference type="GeneID" id="95802443"/>
<proteinExistence type="predicted"/>
<evidence type="ECO:0000313" key="3">
    <source>
        <dbReference type="Proteomes" id="UP000198251"/>
    </source>
</evidence>
<protein>
    <submittedName>
        <fullName evidence="2">Uncharacterized protein</fullName>
    </submittedName>
</protein>
<keyword evidence="1" id="KW-0812">Transmembrane</keyword>
<organism evidence="2 3">
    <name type="scientific">Micromonospora echinofusca</name>
    <dbReference type="NCBI Taxonomy" id="47858"/>
    <lineage>
        <taxon>Bacteria</taxon>
        <taxon>Bacillati</taxon>
        <taxon>Actinomycetota</taxon>
        <taxon>Actinomycetes</taxon>
        <taxon>Micromonosporales</taxon>
        <taxon>Micromonosporaceae</taxon>
        <taxon>Micromonospora</taxon>
    </lineage>
</organism>
<keyword evidence="3" id="KW-1185">Reference proteome</keyword>
<gene>
    <name evidence="2" type="ORF">GA0070610_2642</name>
</gene>
<keyword evidence="1" id="KW-1133">Transmembrane helix</keyword>
<evidence type="ECO:0000256" key="1">
    <source>
        <dbReference type="SAM" id="Phobius"/>
    </source>
</evidence>
<reference evidence="2 3" key="1">
    <citation type="submission" date="2016-06" db="EMBL/GenBank/DDBJ databases">
        <authorList>
            <person name="Kjaerup R.B."/>
            <person name="Dalgaard T.S."/>
            <person name="Juul-Madsen H.R."/>
        </authorList>
    </citation>
    <scope>NUCLEOTIDE SEQUENCE [LARGE SCALE GENOMIC DNA]</scope>
    <source>
        <strain evidence="2 3">DSM 43913</strain>
    </source>
</reference>
<dbReference type="RefSeq" id="WP_089000281.1">
    <property type="nucleotide sequence ID" value="NZ_JBFAAC010000038.1"/>
</dbReference>
<dbReference type="AlphaFoldDB" id="A0A1C5G9I4"/>
<evidence type="ECO:0000313" key="2">
    <source>
        <dbReference type="EMBL" id="SCG16380.1"/>
    </source>
</evidence>
<sequence>MRSADLPDSYRSFRLVVLALTLLVMAGLVAWALRDGVPQAVAGWAAEVRRDSWSVWTLFG</sequence>